<comment type="caution">
    <text evidence="8">The sequence shown here is derived from an EMBL/GenBank/DDBJ whole genome shotgun (WGS) entry which is preliminary data.</text>
</comment>
<dbReference type="InterPro" id="IPR051907">
    <property type="entry name" value="DoxX-like_oxidoreductase"/>
</dbReference>
<evidence type="ECO:0000313" key="8">
    <source>
        <dbReference type="EMBL" id="MBL3690375.1"/>
    </source>
</evidence>
<name>A0ABS1SQD7_9MICO</name>
<dbReference type="PANTHER" id="PTHR33452">
    <property type="entry name" value="OXIDOREDUCTASE CATD-RELATED"/>
    <property type="match status" value="1"/>
</dbReference>
<keyword evidence="6 7" id="KW-0472">Membrane</keyword>
<feature type="transmembrane region" description="Helical" evidence="7">
    <location>
        <begin position="51"/>
        <end position="73"/>
    </location>
</feature>
<dbReference type="Pfam" id="PF07681">
    <property type="entry name" value="DoxX"/>
    <property type="match status" value="1"/>
</dbReference>
<keyword evidence="4 7" id="KW-0812">Transmembrane</keyword>
<organism evidence="8 9">
    <name type="scientific">Leucobacter chromiireducens subsp. chromiireducens</name>
    <dbReference type="NCBI Taxonomy" id="660067"/>
    <lineage>
        <taxon>Bacteria</taxon>
        <taxon>Bacillati</taxon>
        <taxon>Actinomycetota</taxon>
        <taxon>Actinomycetes</taxon>
        <taxon>Micrococcales</taxon>
        <taxon>Microbacteriaceae</taxon>
        <taxon>Leucobacter</taxon>
    </lineage>
</organism>
<dbReference type="RefSeq" id="WP_202382471.1">
    <property type="nucleotide sequence ID" value="NZ_BAAAMA010000001.1"/>
</dbReference>
<evidence type="ECO:0000256" key="7">
    <source>
        <dbReference type="SAM" id="Phobius"/>
    </source>
</evidence>
<evidence type="ECO:0000256" key="5">
    <source>
        <dbReference type="ARBA" id="ARBA00022989"/>
    </source>
</evidence>
<reference evidence="8 9" key="1">
    <citation type="submission" date="2018-09" db="EMBL/GenBank/DDBJ databases">
        <title>Comparative genomics of Leucobacter spp.</title>
        <authorList>
            <person name="Reis A.C."/>
            <person name="Kolvenbach B.A."/>
            <person name="Corvini P.F.X."/>
            <person name="Nunes O.C."/>
        </authorList>
    </citation>
    <scope>NUCLEOTIDE SEQUENCE [LARGE SCALE GENOMIC DNA]</scope>
    <source>
        <strain evidence="8 9">L-1</strain>
    </source>
</reference>
<sequence length="145" mass="14375">MTTAALSITRSAWGLLVLRIVAGGVFAAHGFQKVFEFTLAGTTEAFSGMGLPAAAVVAPAIAVIELVGGVLLAAGALTRVVAVLLALDMVGALVMVHASAGLWVDNGGFEFVAVLGAAAIALALTGPGRLSIDALFAKRAASSEG</sequence>
<evidence type="ECO:0000256" key="2">
    <source>
        <dbReference type="ARBA" id="ARBA00006679"/>
    </source>
</evidence>
<proteinExistence type="inferred from homology"/>
<comment type="similarity">
    <text evidence="2">Belongs to the DoxX family.</text>
</comment>
<gene>
    <name evidence="8" type="ORF">D3226_10440</name>
</gene>
<keyword evidence="9" id="KW-1185">Reference proteome</keyword>
<feature type="transmembrane region" description="Helical" evidence="7">
    <location>
        <begin position="12"/>
        <end position="31"/>
    </location>
</feature>
<accession>A0ABS1SQD7</accession>
<evidence type="ECO:0000256" key="1">
    <source>
        <dbReference type="ARBA" id="ARBA00004651"/>
    </source>
</evidence>
<comment type="subcellular location">
    <subcellularLocation>
        <location evidence="1">Cell membrane</location>
        <topology evidence="1">Multi-pass membrane protein</topology>
    </subcellularLocation>
</comment>
<evidence type="ECO:0000313" key="9">
    <source>
        <dbReference type="Proteomes" id="UP001646141"/>
    </source>
</evidence>
<dbReference type="EMBL" id="QYAD01000003">
    <property type="protein sequence ID" value="MBL3690375.1"/>
    <property type="molecule type" value="Genomic_DNA"/>
</dbReference>
<feature type="transmembrane region" description="Helical" evidence="7">
    <location>
        <begin position="109"/>
        <end position="130"/>
    </location>
</feature>
<evidence type="ECO:0000256" key="6">
    <source>
        <dbReference type="ARBA" id="ARBA00023136"/>
    </source>
</evidence>
<dbReference type="Proteomes" id="UP001646141">
    <property type="component" value="Unassembled WGS sequence"/>
</dbReference>
<evidence type="ECO:0000256" key="4">
    <source>
        <dbReference type="ARBA" id="ARBA00022692"/>
    </source>
</evidence>
<dbReference type="PANTHER" id="PTHR33452:SF1">
    <property type="entry name" value="INNER MEMBRANE PROTEIN YPHA-RELATED"/>
    <property type="match status" value="1"/>
</dbReference>
<keyword evidence="3" id="KW-1003">Cell membrane</keyword>
<protein>
    <submittedName>
        <fullName evidence="8">DoxX family protein</fullName>
    </submittedName>
</protein>
<keyword evidence="5 7" id="KW-1133">Transmembrane helix</keyword>
<dbReference type="InterPro" id="IPR032808">
    <property type="entry name" value="DoxX"/>
</dbReference>
<feature type="transmembrane region" description="Helical" evidence="7">
    <location>
        <begin position="80"/>
        <end position="103"/>
    </location>
</feature>
<evidence type="ECO:0000256" key="3">
    <source>
        <dbReference type="ARBA" id="ARBA00022475"/>
    </source>
</evidence>